<evidence type="ECO:0008006" key="7">
    <source>
        <dbReference type="Google" id="ProtNLM"/>
    </source>
</evidence>
<organism evidence="5 6">
    <name type="scientific">Linnemannia gamsii</name>
    <dbReference type="NCBI Taxonomy" id="64522"/>
    <lineage>
        <taxon>Eukaryota</taxon>
        <taxon>Fungi</taxon>
        <taxon>Fungi incertae sedis</taxon>
        <taxon>Mucoromycota</taxon>
        <taxon>Mortierellomycotina</taxon>
        <taxon>Mortierellomycetes</taxon>
        <taxon>Mortierellales</taxon>
        <taxon>Mortierellaceae</taxon>
        <taxon>Linnemannia</taxon>
    </lineage>
</organism>
<keyword evidence="4" id="KW-1133">Transmembrane helix</keyword>
<dbReference type="Proteomes" id="UP000823405">
    <property type="component" value="Unassembled WGS sequence"/>
</dbReference>
<evidence type="ECO:0000313" key="6">
    <source>
        <dbReference type="Proteomes" id="UP000823405"/>
    </source>
</evidence>
<feature type="compositionally biased region" description="Low complexity" evidence="3">
    <location>
        <begin position="404"/>
        <end position="417"/>
    </location>
</feature>
<feature type="region of interest" description="Disordered" evidence="3">
    <location>
        <begin position="569"/>
        <end position="594"/>
    </location>
</feature>
<evidence type="ECO:0000256" key="1">
    <source>
        <dbReference type="ARBA" id="ARBA00022441"/>
    </source>
</evidence>
<dbReference type="Gene3D" id="2.120.10.80">
    <property type="entry name" value="Kelch-type beta propeller"/>
    <property type="match status" value="2"/>
</dbReference>
<dbReference type="PANTHER" id="PTHR46228">
    <property type="entry name" value="KELCH DOMAIN-CONTAINING PROTEIN"/>
    <property type="match status" value="1"/>
</dbReference>
<evidence type="ECO:0000256" key="3">
    <source>
        <dbReference type="SAM" id="MobiDB-lite"/>
    </source>
</evidence>
<evidence type="ECO:0000256" key="2">
    <source>
        <dbReference type="ARBA" id="ARBA00022737"/>
    </source>
</evidence>
<protein>
    <recommendedName>
        <fullName evidence="7">Galactose oxidase</fullName>
    </recommendedName>
</protein>
<keyword evidence="4" id="KW-0812">Transmembrane</keyword>
<evidence type="ECO:0000313" key="5">
    <source>
        <dbReference type="EMBL" id="KAG0316248.1"/>
    </source>
</evidence>
<dbReference type="AlphaFoldDB" id="A0A9P6URM0"/>
<feature type="compositionally biased region" description="Polar residues" evidence="3">
    <location>
        <begin position="421"/>
        <end position="432"/>
    </location>
</feature>
<keyword evidence="1" id="KW-0880">Kelch repeat</keyword>
<gene>
    <name evidence="5" type="ORF">BGZ97_007167</name>
</gene>
<feature type="transmembrane region" description="Helical" evidence="4">
    <location>
        <begin position="291"/>
        <end position="317"/>
    </location>
</feature>
<dbReference type="PANTHER" id="PTHR46228:SF2">
    <property type="entry name" value="KELCH REPEAT PROTEIN (AFU_ORTHOLOGUE AFUA_4G14350)"/>
    <property type="match status" value="1"/>
</dbReference>
<comment type="caution">
    <text evidence="5">The sequence shown here is derived from an EMBL/GenBank/DDBJ whole genome shotgun (WGS) entry which is preliminary data.</text>
</comment>
<dbReference type="EMBL" id="JAAAIN010000318">
    <property type="protein sequence ID" value="KAG0316248.1"/>
    <property type="molecule type" value="Genomic_DNA"/>
</dbReference>
<keyword evidence="2" id="KW-0677">Repeat</keyword>
<dbReference type="OrthoDB" id="10251809at2759"/>
<feature type="region of interest" description="Disordered" evidence="3">
    <location>
        <begin position="608"/>
        <end position="670"/>
    </location>
</feature>
<reference evidence="5" key="1">
    <citation type="journal article" date="2020" name="Fungal Divers.">
        <title>Resolving the Mortierellaceae phylogeny through synthesis of multi-gene phylogenetics and phylogenomics.</title>
        <authorList>
            <person name="Vandepol N."/>
            <person name="Liber J."/>
            <person name="Desiro A."/>
            <person name="Na H."/>
            <person name="Kennedy M."/>
            <person name="Barry K."/>
            <person name="Grigoriev I.V."/>
            <person name="Miller A.N."/>
            <person name="O'Donnell K."/>
            <person name="Stajich J.E."/>
            <person name="Bonito G."/>
        </authorList>
    </citation>
    <scope>NUCLEOTIDE SEQUENCE</scope>
    <source>
        <strain evidence="5">NVP60</strain>
    </source>
</reference>
<feature type="region of interest" description="Disordered" evidence="3">
    <location>
        <begin position="404"/>
        <end position="444"/>
    </location>
</feature>
<accession>A0A9P6URM0</accession>
<dbReference type="InterPro" id="IPR011043">
    <property type="entry name" value="Gal_Oxase/kelch_b-propeller"/>
</dbReference>
<keyword evidence="4" id="KW-0472">Membrane</keyword>
<proteinExistence type="predicted"/>
<dbReference type="SUPFAM" id="SSF50965">
    <property type="entry name" value="Galactose oxidase, central domain"/>
    <property type="match status" value="1"/>
</dbReference>
<sequence length="670" mass="71943">MNGTDATVVPTLDQSHLILLGASGLGDPLLMSYDIGADSWTPFRSDPEPPRSAVGAALDLQTGTILIQGGFVRNVGAPLSSDIDILSYNGGAKQWTWTKSAPTTALDGIFQPIVAYLPTRKATLIIGGTQFANNAIGGLRPFDSGYLVSTSTVNGITTVSNTVVNLTASDIAVPISRLSPCYTVLENGNLFMYGGATFTAGLNEAWILDVTDMTWKKMPISQNPAAGRAGATCQRISPDHIMVVGGKPRDSNNAPIANTYRTFTQPQIGIIDTKQWVWTSTYTPPRPGLPLGAVIGIIIGSCLLLGIALFFAGRILWKRRKSSGDRKINRDSVSTHPLMSSDSALANDSSDRFLSTRNLVSPAPSSGPLSSKTGSDFHSVSLSTGATRDVRSLPFLISPYPASTSISSSSFSVAGSDSPERGSTPTWSSYKTKGTKSEVSLPESERLPQRMADMQYGYYVKTTQHNKQYEKRRIDLNRQQPNNGLNRKITSNQYAILKDEYHDDLDLATAVLQLKEVEMGEESIMIPLQTLETGTILVSSHLDDQSLLSPTGGPMSPTGSMPPMPMRGIPQKFSSVPSKTEINDDDDDDALYQPGVGGSITMLKALKEAKAKAKAAEAAGPGTGGRPGKEQQNQDKNQNQSGRRAMSPLAEELVSEESEVLVDNRRARRP</sequence>
<name>A0A9P6URM0_9FUNG</name>
<evidence type="ECO:0000256" key="4">
    <source>
        <dbReference type="SAM" id="Phobius"/>
    </source>
</evidence>
<dbReference type="InterPro" id="IPR015915">
    <property type="entry name" value="Kelch-typ_b-propeller"/>
</dbReference>
<keyword evidence="6" id="KW-1185">Reference proteome</keyword>